<dbReference type="Pfam" id="PF22624">
    <property type="entry name" value="AASDHPPT_N"/>
    <property type="match status" value="1"/>
</dbReference>
<dbReference type="SUPFAM" id="SSF56214">
    <property type="entry name" value="4'-phosphopantetheinyl transferase"/>
    <property type="match status" value="2"/>
</dbReference>
<keyword evidence="2 6" id="KW-0808">Transferase</keyword>
<comment type="similarity">
    <text evidence="1">Belongs to the P-Pant transferase superfamily. Gsp/Sfp/HetI/AcpT family.</text>
</comment>
<protein>
    <submittedName>
        <fullName evidence="6">Putative phosphopantetheinyl transferase</fullName>
    </submittedName>
</protein>
<dbReference type="InterPro" id="IPR055066">
    <property type="entry name" value="AASDHPPT_N"/>
</dbReference>
<dbReference type="EMBL" id="HQ456128">
    <property type="protein sequence ID" value="AEH95301.1"/>
    <property type="molecule type" value="Genomic_DNA"/>
</dbReference>
<feature type="domain" description="4'-phosphopantetheinyl transferase N-terminal" evidence="5">
    <location>
        <begin position="66"/>
        <end position="144"/>
    </location>
</feature>
<dbReference type="Gene3D" id="3.90.470.20">
    <property type="entry name" value="4'-phosphopantetheinyl transferase domain"/>
    <property type="match status" value="2"/>
</dbReference>
<evidence type="ECO:0000313" key="6">
    <source>
        <dbReference type="EMBL" id="AEH95301.1"/>
    </source>
</evidence>
<dbReference type="GO" id="GO:0019878">
    <property type="term" value="P:lysine biosynthetic process via aminoadipic acid"/>
    <property type="evidence" value="ECO:0007669"/>
    <property type="project" value="TreeGrafter"/>
</dbReference>
<evidence type="ECO:0000256" key="1">
    <source>
        <dbReference type="ARBA" id="ARBA00010990"/>
    </source>
</evidence>
<dbReference type="PANTHER" id="PTHR12215:SF10">
    <property type="entry name" value="L-AMINOADIPATE-SEMIALDEHYDE DEHYDROGENASE-PHOSPHOPANTETHEINYL TRANSFERASE"/>
    <property type="match status" value="1"/>
</dbReference>
<dbReference type="GO" id="GO:0005829">
    <property type="term" value="C:cytosol"/>
    <property type="evidence" value="ECO:0007669"/>
    <property type="project" value="TreeGrafter"/>
</dbReference>
<feature type="region of interest" description="Disordered" evidence="3">
    <location>
        <begin position="7"/>
        <end position="39"/>
    </location>
</feature>
<dbReference type="InterPro" id="IPR050559">
    <property type="entry name" value="P-Pant_transferase_sf"/>
</dbReference>
<accession>F8S2Z7</accession>
<dbReference type="PANTHER" id="PTHR12215">
    <property type="entry name" value="PHOSPHOPANTETHEINE TRANSFERASE"/>
    <property type="match status" value="1"/>
</dbReference>
<evidence type="ECO:0000256" key="2">
    <source>
        <dbReference type="ARBA" id="ARBA00022679"/>
    </source>
</evidence>
<dbReference type="AlphaFoldDB" id="F8S2Z7"/>
<dbReference type="InterPro" id="IPR037143">
    <property type="entry name" value="4-PPantetheinyl_Trfase_dom_sf"/>
</dbReference>
<reference evidence="6" key="1">
    <citation type="submission" date="2010-10" db="EMBL/GenBank/DDBJ databases">
        <title>Diversity of nonribosomal peptide synthetase (NRPS) genes in microbial consortia of marine sponges by cultivation and metagenomics.</title>
        <authorList>
            <person name="Pimentel-Elardo S.M."/>
            <person name="Grozdanov L."/>
            <person name="Proksch S."/>
            <person name="Hentschel U."/>
        </authorList>
    </citation>
    <scope>NUCLEOTIDE SEQUENCE</scope>
</reference>
<organism evidence="6">
    <name type="scientific">Aplysina aerophoba bacterial symbiont clone AANRPS</name>
    <dbReference type="NCBI Taxonomy" id="1042317"/>
    <lineage>
        <taxon>Bacteria</taxon>
        <taxon>environmental samples</taxon>
    </lineage>
</organism>
<evidence type="ECO:0000259" key="5">
    <source>
        <dbReference type="Pfam" id="PF22624"/>
    </source>
</evidence>
<dbReference type="Pfam" id="PF01648">
    <property type="entry name" value="ACPS"/>
    <property type="match status" value="1"/>
</dbReference>
<feature type="domain" description="4'-phosphopantetheinyl transferase" evidence="4">
    <location>
        <begin position="151"/>
        <end position="256"/>
    </location>
</feature>
<evidence type="ECO:0000259" key="4">
    <source>
        <dbReference type="Pfam" id="PF01648"/>
    </source>
</evidence>
<evidence type="ECO:0000256" key="3">
    <source>
        <dbReference type="SAM" id="MobiDB-lite"/>
    </source>
</evidence>
<sequence length="280" mass="31039">MSAIRRRALAGHAAGESSTGHGRMGPGREPSRDAGARTLTGFGPVLPNPALYVVRLPEREDPDPVLAARWLQRAERERFERFRQARDRWRLLLGRILLRHVLTVRYGMADVQIAVSRWGRPFLPSLGSAGLDFNITHAGAWVGVGVTRVGAIGVDIVAESELTDWEHLAEHFLGPDERREIHMAPPQSRRVLAARAWVAKEAVLKAAGYGLEVDPRAVVLELRPAVRVRQMPEALPEPACLHLHEPGLPDRYCAAIACLGNNPCHYRNEVTELDSRRLVG</sequence>
<dbReference type="GO" id="GO:0008897">
    <property type="term" value="F:holo-[acyl-carrier-protein] synthase activity"/>
    <property type="evidence" value="ECO:0007669"/>
    <property type="project" value="InterPro"/>
</dbReference>
<gene>
    <name evidence="6" type="primary">lubD</name>
</gene>
<dbReference type="InterPro" id="IPR008278">
    <property type="entry name" value="4-PPantetheinyl_Trfase_dom"/>
</dbReference>
<proteinExistence type="inferred from homology"/>
<dbReference type="GO" id="GO:0000287">
    <property type="term" value="F:magnesium ion binding"/>
    <property type="evidence" value="ECO:0007669"/>
    <property type="project" value="InterPro"/>
</dbReference>
<name>F8S2Z7_9BACT</name>